<evidence type="ECO:0000313" key="7">
    <source>
        <dbReference type="Proteomes" id="UP001307608"/>
    </source>
</evidence>
<keyword evidence="2" id="KW-0808">Transferase</keyword>
<organism evidence="6 7">
    <name type="scientific">Marinomonas pontica</name>
    <dbReference type="NCBI Taxonomy" id="264739"/>
    <lineage>
        <taxon>Bacteria</taxon>
        <taxon>Pseudomonadati</taxon>
        <taxon>Pseudomonadota</taxon>
        <taxon>Gammaproteobacteria</taxon>
        <taxon>Oceanospirillales</taxon>
        <taxon>Oceanospirillaceae</taxon>
        <taxon>Marinomonas</taxon>
    </lineage>
</organism>
<dbReference type="InterPro" id="IPR005636">
    <property type="entry name" value="DTW"/>
</dbReference>
<dbReference type="InterPro" id="IPR039262">
    <property type="entry name" value="DTWD2/TAPT"/>
</dbReference>
<dbReference type="EMBL" id="AP027271">
    <property type="protein sequence ID" value="BDX03840.1"/>
    <property type="molecule type" value="Genomic_DNA"/>
</dbReference>
<accession>A0ABM8FFJ3</accession>
<evidence type="ECO:0000313" key="6">
    <source>
        <dbReference type="EMBL" id="BDX03840.1"/>
    </source>
</evidence>
<evidence type="ECO:0000256" key="4">
    <source>
        <dbReference type="ARBA" id="ARBA00022694"/>
    </source>
</evidence>
<sequence length="152" mass="17417">MNIWLLTHTEELKKSTGTGKIVKDTLGMACKIVEWSRVAPDQRILDLDPNNTLLVYSNNEAEITSCDKSLSTVQNIIIIDGTWQQAQKMYNKSPYLKKFGHYEICGLKSVYNKRRNQKAFGLCTVEVAIYLLNEIKHPLTSTLQSKFDEFNQ</sequence>
<evidence type="ECO:0000256" key="1">
    <source>
        <dbReference type="ARBA" id="ARBA00012386"/>
    </source>
</evidence>
<dbReference type="EC" id="2.5.1.25" evidence="1"/>
<dbReference type="SMART" id="SM01144">
    <property type="entry name" value="DTW"/>
    <property type="match status" value="1"/>
</dbReference>
<reference evidence="6 7" key="1">
    <citation type="submission" date="2023-01" db="EMBL/GenBank/DDBJ databases">
        <title>Complete genome sequence of Marinomonas pontica strain 200518_36.</title>
        <authorList>
            <person name="Ueki S."/>
            <person name="Gajardo G."/>
            <person name="Maruyama F."/>
        </authorList>
    </citation>
    <scope>NUCLEOTIDE SEQUENCE [LARGE SCALE GENOMIC DNA]</scope>
    <source>
        <strain evidence="6 7">200518_36</strain>
    </source>
</reference>
<dbReference type="Pfam" id="PF03942">
    <property type="entry name" value="DTW"/>
    <property type="match status" value="1"/>
</dbReference>
<dbReference type="Proteomes" id="UP001307608">
    <property type="component" value="Chromosome"/>
</dbReference>
<evidence type="ECO:0000256" key="3">
    <source>
        <dbReference type="ARBA" id="ARBA00022691"/>
    </source>
</evidence>
<evidence type="ECO:0000256" key="2">
    <source>
        <dbReference type="ARBA" id="ARBA00022679"/>
    </source>
</evidence>
<feature type="domain" description="DTW" evidence="5">
    <location>
        <begin position="1"/>
        <end position="147"/>
    </location>
</feature>
<name>A0ABM8FFJ3_9GAMM</name>
<keyword evidence="7" id="KW-1185">Reference proteome</keyword>
<keyword evidence="3" id="KW-0949">S-adenosyl-L-methionine</keyword>
<dbReference type="PANTHER" id="PTHR21392:SF1">
    <property type="entry name" value="TRNA-URIDINE AMINOCARBOXYPROPYLTRANSFERASE"/>
    <property type="match status" value="1"/>
</dbReference>
<protein>
    <recommendedName>
        <fullName evidence="1">tRNA-uridine aminocarboxypropyltransferase</fullName>
        <ecNumber evidence="1">2.5.1.25</ecNumber>
    </recommendedName>
</protein>
<dbReference type="PANTHER" id="PTHR21392">
    <property type="entry name" value="TRNA-URIDINE AMINOCARBOXYPROPYLTRANSFERASE 2"/>
    <property type="match status" value="1"/>
</dbReference>
<keyword evidence="4" id="KW-0819">tRNA processing</keyword>
<gene>
    <name evidence="6" type="ORF">MACH16_25880</name>
</gene>
<proteinExistence type="predicted"/>
<evidence type="ECO:0000259" key="5">
    <source>
        <dbReference type="SMART" id="SM01144"/>
    </source>
</evidence>
<dbReference type="RefSeq" id="WP_338268663.1">
    <property type="nucleotide sequence ID" value="NZ_AP027271.1"/>
</dbReference>